<protein>
    <recommendedName>
        <fullName evidence="3">mannose-6-phosphate isomerase</fullName>
        <ecNumber evidence="3">5.3.1.8</ecNumber>
    </recommendedName>
</protein>
<dbReference type="PRINTS" id="PR00714">
    <property type="entry name" value="MAN6PISMRASE"/>
</dbReference>
<feature type="active site" evidence="7">
    <location>
        <position position="282"/>
    </location>
</feature>
<dbReference type="NCBIfam" id="TIGR00218">
    <property type="entry name" value="manA"/>
    <property type="match status" value="1"/>
</dbReference>
<feature type="binding site" evidence="8">
    <location>
        <position position="93"/>
    </location>
    <ligand>
        <name>Zn(2+)</name>
        <dbReference type="ChEBI" id="CHEBI:29105"/>
    </ligand>
</feature>
<dbReference type="SUPFAM" id="SSF51182">
    <property type="entry name" value="RmlC-like cupins"/>
    <property type="match status" value="1"/>
</dbReference>
<proteinExistence type="inferred from homology"/>
<reference evidence="11" key="2">
    <citation type="submission" date="2015-05" db="EMBL/GenBank/DDBJ databases">
        <title>Complete genome sequence of Corynebacterium uterequi DSM 45634, isolated from the uterus of a maiden mare.</title>
        <authorList>
            <person name="Ruckert C."/>
            <person name="Albersmeier A."/>
            <person name="Winkler A."/>
            <person name="Tauch A."/>
        </authorList>
    </citation>
    <scope>NUCLEOTIDE SEQUENCE [LARGE SCALE GENOMIC DNA]</scope>
    <source>
        <strain evidence="11">DSM 45634</strain>
    </source>
</reference>
<dbReference type="PIRSF" id="PIRSF001480">
    <property type="entry name" value="Mannose-6-phosphate_isomerase"/>
    <property type="match status" value="1"/>
</dbReference>
<keyword evidence="4 8" id="KW-0479">Metal-binding</keyword>
<evidence type="ECO:0000256" key="5">
    <source>
        <dbReference type="ARBA" id="ARBA00022833"/>
    </source>
</evidence>
<dbReference type="PROSITE" id="PS00965">
    <property type="entry name" value="PMI_I_1"/>
    <property type="match status" value="1"/>
</dbReference>
<dbReference type="InterPro" id="IPR001250">
    <property type="entry name" value="Man6P_Isoase-1"/>
</dbReference>
<dbReference type="GO" id="GO:0004476">
    <property type="term" value="F:mannose-6-phosphate isomerase activity"/>
    <property type="evidence" value="ECO:0007669"/>
    <property type="project" value="UniProtKB-EC"/>
</dbReference>
<dbReference type="PANTHER" id="PTHR10309:SF0">
    <property type="entry name" value="MANNOSE-6-PHOSPHATE ISOMERASE"/>
    <property type="match status" value="1"/>
</dbReference>
<sequence length="397" mass="42203">MELLTGTMRNYPWGSRTLLADLRGAESPSPRPEAELWYGAHPGAPATVDGRPLGELIADDPTAALGERLIERFGAELPFLVKLLAAGEPLSLQAHPSLQQAQEGYAREDAAGIDVAASDRNYRDRNHKPEIIVALTPFRALSGFRPVAATREFFAALNCPALNHYAPILQGSDENDDLRALFTTWITIPAATRVALITEVVAAAEAALAGAEDLPEWIAQALRVVVELNDRYPGDVGVLGAMLLNVIELAPGEAAFTDAGQLHAYLEGLGVEVMANSDNVLRGGLTAKYVDVPELVRVLDFSATQDVRVGRRDDGTYEAPVDDFVLARHRLAAGESRRLRVDGALIAVCTAGEAVCEDAAGERLTIAPADAVWVPAADGDVVVTGGEQGAEVFVTTA</sequence>
<evidence type="ECO:0000256" key="8">
    <source>
        <dbReference type="PIRSR" id="PIRSR001480-2"/>
    </source>
</evidence>
<evidence type="ECO:0000313" key="11">
    <source>
        <dbReference type="Proteomes" id="UP000035548"/>
    </source>
</evidence>
<dbReference type="CDD" id="cd07011">
    <property type="entry name" value="cupin_PMI_type_I_N"/>
    <property type="match status" value="1"/>
</dbReference>
<evidence type="ECO:0000256" key="4">
    <source>
        <dbReference type="ARBA" id="ARBA00022723"/>
    </source>
</evidence>
<feature type="binding site" evidence="8">
    <location>
        <position position="263"/>
    </location>
    <ligand>
        <name>Zn(2+)</name>
        <dbReference type="ChEBI" id="CHEBI:29105"/>
    </ligand>
</feature>
<keyword evidence="11" id="KW-1185">Reference proteome</keyword>
<organism evidence="10 11">
    <name type="scientific">Corynebacterium uterequi</name>
    <dbReference type="NCBI Taxonomy" id="1072256"/>
    <lineage>
        <taxon>Bacteria</taxon>
        <taxon>Bacillati</taxon>
        <taxon>Actinomycetota</taxon>
        <taxon>Actinomycetes</taxon>
        <taxon>Mycobacteriales</taxon>
        <taxon>Corynebacteriaceae</taxon>
        <taxon>Corynebacterium</taxon>
    </lineage>
</organism>
<dbReference type="AlphaFoldDB" id="A0A0G3HCS7"/>
<dbReference type="EMBL" id="CP011546">
    <property type="protein sequence ID" value="AKK10520.1"/>
    <property type="molecule type" value="Genomic_DNA"/>
</dbReference>
<dbReference type="Gene3D" id="2.60.120.10">
    <property type="entry name" value="Jelly Rolls"/>
    <property type="match status" value="2"/>
</dbReference>
<dbReference type="PANTHER" id="PTHR10309">
    <property type="entry name" value="MANNOSE-6-PHOSPHATE ISOMERASE"/>
    <property type="match status" value="1"/>
</dbReference>
<accession>A0A0G3HCS7</accession>
<reference evidence="10 11" key="1">
    <citation type="journal article" date="2015" name="Genome Announc.">
        <title>Virulence Factor Genes Detected in the Complete Genome Sequence of Corynebacterium uterequi DSM 45634, Isolated from the Uterus of a Maiden Mare.</title>
        <authorList>
            <person name="Ruckert C."/>
            <person name="Kriete M."/>
            <person name="Jaenicke S."/>
            <person name="Winkler A."/>
            <person name="Tauch A."/>
        </authorList>
    </citation>
    <scope>NUCLEOTIDE SEQUENCE [LARGE SCALE GENOMIC DNA]</scope>
    <source>
        <strain evidence="10 11">DSM 45634</strain>
    </source>
</reference>
<dbReference type="GO" id="GO:0005829">
    <property type="term" value="C:cytosol"/>
    <property type="evidence" value="ECO:0007669"/>
    <property type="project" value="TreeGrafter"/>
</dbReference>
<evidence type="ECO:0000256" key="3">
    <source>
        <dbReference type="ARBA" id="ARBA00011956"/>
    </source>
</evidence>
<dbReference type="OrthoDB" id="9792649at2"/>
<dbReference type="STRING" id="1072256.CUTER_02525"/>
<dbReference type="RefSeq" id="WP_047259098.1">
    <property type="nucleotide sequence ID" value="NZ_CP011546.1"/>
</dbReference>
<dbReference type="Gene3D" id="1.10.441.10">
    <property type="entry name" value="Phosphomannose Isomerase, domain 2"/>
    <property type="match status" value="1"/>
</dbReference>
<keyword evidence="5 8" id="KW-0862">Zinc</keyword>
<evidence type="ECO:0000313" key="10">
    <source>
        <dbReference type="EMBL" id="AKK10520.1"/>
    </source>
</evidence>
<comment type="cofactor">
    <cofactor evidence="8">
        <name>Zn(2+)</name>
        <dbReference type="ChEBI" id="CHEBI:29105"/>
    </cofactor>
    <text evidence="8">Binds 1 zinc ion per subunit.</text>
</comment>
<keyword evidence="6 10" id="KW-0413">Isomerase</keyword>
<comment type="similarity">
    <text evidence="2">Belongs to the mannose-6-phosphate isomerase type 1 family.</text>
</comment>
<evidence type="ECO:0000259" key="9">
    <source>
        <dbReference type="Pfam" id="PF20511"/>
    </source>
</evidence>
<dbReference type="KEGG" id="cut:CUTER_02525"/>
<dbReference type="PATRIC" id="fig|1072256.5.peg.500"/>
<feature type="binding site" evidence="8">
    <location>
        <position position="95"/>
    </location>
    <ligand>
        <name>Zn(2+)</name>
        <dbReference type="ChEBI" id="CHEBI:29105"/>
    </ligand>
</feature>
<dbReference type="EC" id="5.3.1.8" evidence="3"/>
<feature type="binding site" evidence="8">
    <location>
        <position position="130"/>
    </location>
    <ligand>
        <name>Zn(2+)</name>
        <dbReference type="ChEBI" id="CHEBI:29105"/>
    </ligand>
</feature>
<gene>
    <name evidence="10" type="primary">manA</name>
    <name evidence="10" type="ORF">CUTER_02525</name>
</gene>
<name>A0A0G3HCS7_9CORY</name>
<feature type="domain" description="Phosphomannose isomerase type I catalytic" evidence="9">
    <location>
        <begin position="4"/>
        <end position="147"/>
    </location>
</feature>
<evidence type="ECO:0000256" key="6">
    <source>
        <dbReference type="ARBA" id="ARBA00023235"/>
    </source>
</evidence>
<dbReference type="GO" id="GO:0005975">
    <property type="term" value="P:carbohydrate metabolic process"/>
    <property type="evidence" value="ECO:0007669"/>
    <property type="project" value="InterPro"/>
</dbReference>
<dbReference type="InterPro" id="IPR018050">
    <property type="entry name" value="Pmannose_isomerase-type1_CS"/>
</dbReference>
<dbReference type="InterPro" id="IPR011051">
    <property type="entry name" value="RmlC_Cupin_sf"/>
</dbReference>
<dbReference type="GO" id="GO:0008270">
    <property type="term" value="F:zinc ion binding"/>
    <property type="evidence" value="ECO:0007669"/>
    <property type="project" value="InterPro"/>
</dbReference>
<dbReference type="InterPro" id="IPR016305">
    <property type="entry name" value="Mannose-6-P_Isomerase"/>
</dbReference>
<dbReference type="GO" id="GO:0009298">
    <property type="term" value="P:GDP-mannose biosynthetic process"/>
    <property type="evidence" value="ECO:0007669"/>
    <property type="project" value="InterPro"/>
</dbReference>
<dbReference type="InterPro" id="IPR046457">
    <property type="entry name" value="PMI_typeI_cat"/>
</dbReference>
<comment type="catalytic activity">
    <reaction evidence="1">
        <text>D-mannose 6-phosphate = D-fructose 6-phosphate</text>
        <dbReference type="Rhea" id="RHEA:12356"/>
        <dbReference type="ChEBI" id="CHEBI:58735"/>
        <dbReference type="ChEBI" id="CHEBI:61527"/>
        <dbReference type="EC" id="5.3.1.8"/>
    </reaction>
</comment>
<evidence type="ECO:0000256" key="1">
    <source>
        <dbReference type="ARBA" id="ARBA00000757"/>
    </source>
</evidence>
<dbReference type="InterPro" id="IPR014710">
    <property type="entry name" value="RmlC-like_jellyroll"/>
</dbReference>
<evidence type="ECO:0000256" key="2">
    <source>
        <dbReference type="ARBA" id="ARBA00010772"/>
    </source>
</evidence>
<evidence type="ECO:0000256" key="7">
    <source>
        <dbReference type="PIRSR" id="PIRSR001480-1"/>
    </source>
</evidence>
<dbReference type="Proteomes" id="UP000035548">
    <property type="component" value="Chromosome"/>
</dbReference>
<dbReference type="Pfam" id="PF20511">
    <property type="entry name" value="PMI_typeI_cat"/>
    <property type="match status" value="1"/>
</dbReference>